<gene>
    <name evidence="7" type="ORF">KCU76_g6894</name>
</gene>
<evidence type="ECO:0000256" key="2">
    <source>
        <dbReference type="ARBA" id="ARBA00022723"/>
    </source>
</evidence>
<evidence type="ECO:0000256" key="5">
    <source>
        <dbReference type="RuleBase" id="RU000461"/>
    </source>
</evidence>
<dbReference type="PANTHER" id="PTHR24305:SF161">
    <property type="entry name" value="P450, PUTATIVE (EUROFUNG)-RELATED"/>
    <property type="match status" value="1"/>
</dbReference>
<dbReference type="GO" id="GO:0005506">
    <property type="term" value="F:iron ion binding"/>
    <property type="evidence" value="ECO:0007669"/>
    <property type="project" value="InterPro"/>
</dbReference>
<dbReference type="CDD" id="cd11058">
    <property type="entry name" value="CYP60B-like"/>
    <property type="match status" value="1"/>
</dbReference>
<dbReference type="InterPro" id="IPR017972">
    <property type="entry name" value="Cyt_P450_CS"/>
</dbReference>
<dbReference type="AlphaFoldDB" id="A0A9P8ELV3"/>
<reference evidence="7" key="2">
    <citation type="submission" date="2021-08" db="EMBL/GenBank/DDBJ databases">
        <authorList>
            <person name="Gostincar C."/>
            <person name="Sun X."/>
            <person name="Song Z."/>
            <person name="Gunde-Cimerman N."/>
        </authorList>
    </citation>
    <scope>NUCLEOTIDE SEQUENCE</scope>
    <source>
        <strain evidence="7">EXF-9911</strain>
    </source>
</reference>
<comment type="similarity">
    <text evidence="5">Belongs to the cytochrome P450 family.</text>
</comment>
<dbReference type="Pfam" id="PF00067">
    <property type="entry name" value="p450"/>
    <property type="match status" value="1"/>
</dbReference>
<proteinExistence type="inferred from homology"/>
<evidence type="ECO:0000256" key="6">
    <source>
        <dbReference type="SAM" id="Phobius"/>
    </source>
</evidence>
<dbReference type="GO" id="GO:0004497">
    <property type="term" value="F:monooxygenase activity"/>
    <property type="evidence" value="ECO:0007669"/>
    <property type="project" value="UniProtKB-KW"/>
</dbReference>
<feature type="binding site" description="axial binding residue" evidence="4">
    <location>
        <position position="443"/>
    </location>
    <ligand>
        <name>heme</name>
        <dbReference type="ChEBI" id="CHEBI:30413"/>
    </ligand>
    <ligandPart>
        <name>Fe</name>
        <dbReference type="ChEBI" id="CHEBI:18248"/>
    </ligandPart>
</feature>
<evidence type="ECO:0000313" key="7">
    <source>
        <dbReference type="EMBL" id="KAG9692181.1"/>
    </source>
</evidence>
<comment type="caution">
    <text evidence="7">The sequence shown here is derived from an EMBL/GenBank/DDBJ whole genome shotgun (WGS) entry which is preliminary data.</text>
</comment>
<comment type="cofactor">
    <cofactor evidence="1 4">
        <name>heme</name>
        <dbReference type="ChEBI" id="CHEBI:30413"/>
    </cofactor>
</comment>
<keyword evidence="5" id="KW-0503">Monooxygenase</keyword>
<dbReference type="Gene3D" id="1.10.630.10">
    <property type="entry name" value="Cytochrome P450"/>
    <property type="match status" value="1"/>
</dbReference>
<dbReference type="OrthoDB" id="1470350at2759"/>
<organism evidence="7 8">
    <name type="scientific">Aureobasidium melanogenum</name>
    <name type="common">Aureobasidium pullulans var. melanogenum</name>
    <dbReference type="NCBI Taxonomy" id="46634"/>
    <lineage>
        <taxon>Eukaryota</taxon>
        <taxon>Fungi</taxon>
        <taxon>Dikarya</taxon>
        <taxon>Ascomycota</taxon>
        <taxon>Pezizomycotina</taxon>
        <taxon>Dothideomycetes</taxon>
        <taxon>Dothideomycetidae</taxon>
        <taxon>Dothideales</taxon>
        <taxon>Saccotheciaceae</taxon>
        <taxon>Aureobasidium</taxon>
    </lineage>
</organism>
<keyword evidence="3 4" id="KW-0408">Iron</keyword>
<keyword evidence="6" id="KW-0472">Membrane</keyword>
<dbReference type="InterPro" id="IPR001128">
    <property type="entry name" value="Cyt_P450"/>
</dbReference>
<dbReference type="PRINTS" id="PR00463">
    <property type="entry name" value="EP450I"/>
</dbReference>
<dbReference type="EMBL" id="JAHFXF010000239">
    <property type="protein sequence ID" value="KAG9692181.1"/>
    <property type="molecule type" value="Genomic_DNA"/>
</dbReference>
<keyword evidence="5" id="KW-0560">Oxidoreductase</keyword>
<dbReference type="InterPro" id="IPR036396">
    <property type="entry name" value="Cyt_P450_sf"/>
</dbReference>
<keyword evidence="6" id="KW-1133">Transmembrane helix</keyword>
<evidence type="ECO:0000256" key="4">
    <source>
        <dbReference type="PIRSR" id="PIRSR602401-1"/>
    </source>
</evidence>
<keyword evidence="4 5" id="KW-0349">Heme</keyword>
<dbReference type="Proteomes" id="UP000779574">
    <property type="component" value="Unassembled WGS sequence"/>
</dbReference>
<dbReference type="InterPro" id="IPR050121">
    <property type="entry name" value="Cytochrome_P450_monoxygenase"/>
</dbReference>
<dbReference type="InterPro" id="IPR002401">
    <property type="entry name" value="Cyt_P450_E_grp-I"/>
</dbReference>
<accession>A0A9P8ELV3</accession>
<feature type="transmembrane region" description="Helical" evidence="6">
    <location>
        <begin position="12"/>
        <end position="30"/>
    </location>
</feature>
<dbReference type="GO" id="GO:0016705">
    <property type="term" value="F:oxidoreductase activity, acting on paired donors, with incorporation or reduction of molecular oxygen"/>
    <property type="evidence" value="ECO:0007669"/>
    <property type="project" value="InterPro"/>
</dbReference>
<protein>
    <submittedName>
        <fullName evidence="7">Benzoate 4-monooxygenase cytochrome P450</fullName>
    </submittedName>
</protein>
<dbReference type="PROSITE" id="PS00086">
    <property type="entry name" value="CYTOCHROME_P450"/>
    <property type="match status" value="1"/>
</dbReference>
<dbReference type="SUPFAM" id="SSF48264">
    <property type="entry name" value="Cytochrome P450"/>
    <property type="match status" value="1"/>
</dbReference>
<reference evidence="7" key="1">
    <citation type="journal article" date="2021" name="J Fungi (Basel)">
        <title>Virulence traits and population genomics of the black yeast Aureobasidium melanogenum.</title>
        <authorList>
            <person name="Cernosa A."/>
            <person name="Sun X."/>
            <person name="Gostincar C."/>
            <person name="Fang C."/>
            <person name="Gunde-Cimerman N."/>
            <person name="Song Z."/>
        </authorList>
    </citation>
    <scope>NUCLEOTIDE SEQUENCE</scope>
    <source>
        <strain evidence="7">EXF-9911</strain>
    </source>
</reference>
<evidence type="ECO:0000313" key="8">
    <source>
        <dbReference type="Proteomes" id="UP000779574"/>
    </source>
</evidence>
<keyword evidence="6" id="KW-0812">Transmembrane</keyword>
<evidence type="ECO:0000256" key="1">
    <source>
        <dbReference type="ARBA" id="ARBA00001971"/>
    </source>
</evidence>
<dbReference type="PANTHER" id="PTHR24305">
    <property type="entry name" value="CYTOCHROME P450"/>
    <property type="match status" value="1"/>
</dbReference>
<dbReference type="GO" id="GO:0020037">
    <property type="term" value="F:heme binding"/>
    <property type="evidence" value="ECO:0007669"/>
    <property type="project" value="InterPro"/>
</dbReference>
<sequence length="594" mass="66615">MNDDSIITSWPPSSIALGLVVIAYVTYWIISYLQHPLYRFPGPLLASVSSFPHCLSFLGGRQPYDRLALHEKYGPVVRTSPNELSFSSSQSWKDIYGSRPGRQVFRKSPFYEGASFDGKTLSIISETDPANHKNMRAQLSNAFSDKSLRDQERLITEPIDLFIDQIGEKGDCPQGIDIVVWFNLMTFDIIGSLAFGESFGGLESAKFHEWIQLAVGSMKQGALGDSLGRYPTIAALVKKLFPGVIDKILQDTRKHEAHTMNLVRRSRLTKGSDRPDFLTRVIEECETHGISELQIAAHSSDFIIAGSETTATTLSCATCYLLRDPAIYDKLRKEIRNTFSSYEEINSASAAKLKLVNAVCLEAMRMYPPLPFALPRVIPQGGGSVDGHMLPEGITVSTNPFAASMSSANFKNPFNFAPERWLGKNEQDDLDASQPFSYGPRVCMGRSLAWTELNLTMCKLHHKYHWVLLVEPKSDKSDDKGVRYHAREHITQEGEPAWFFERKLTSKAQTQMVLVRILIAKTEDIDRLAQLLRQIPIRQEQQGWNCVLWIKEALSELQMSANIMGTNVLEWKAVRSAACPIASRRKMSIDSTAP</sequence>
<evidence type="ECO:0000256" key="3">
    <source>
        <dbReference type="ARBA" id="ARBA00023004"/>
    </source>
</evidence>
<keyword evidence="2 4" id="KW-0479">Metal-binding</keyword>
<feature type="non-terminal residue" evidence="7">
    <location>
        <position position="594"/>
    </location>
</feature>
<name>A0A9P8ELV3_AURME</name>
<dbReference type="PRINTS" id="PR00385">
    <property type="entry name" value="P450"/>
</dbReference>